<feature type="compositionally biased region" description="Gly residues" evidence="1">
    <location>
        <begin position="142"/>
        <end position="151"/>
    </location>
</feature>
<dbReference type="Pfam" id="PF07995">
    <property type="entry name" value="GSDH"/>
    <property type="match status" value="1"/>
</dbReference>
<protein>
    <submittedName>
        <fullName evidence="4">Glucose dehydrogenase</fullName>
    </submittedName>
</protein>
<proteinExistence type="predicted"/>
<gene>
    <name evidence="4" type="ORF">F1609_20475</name>
</gene>
<dbReference type="PANTHER" id="PTHR19328">
    <property type="entry name" value="HEDGEHOG-INTERACTING PROTEIN"/>
    <property type="match status" value="1"/>
</dbReference>
<keyword evidence="2" id="KW-0732">Signal</keyword>
<dbReference type="InterPro" id="IPR011042">
    <property type="entry name" value="6-blade_b-propeller_TolB-like"/>
</dbReference>
<evidence type="ECO:0000313" key="5">
    <source>
        <dbReference type="Proteomes" id="UP000819052"/>
    </source>
</evidence>
<dbReference type="SUPFAM" id="SSF50952">
    <property type="entry name" value="Soluble quinoprotein glucose dehydrogenase"/>
    <property type="match status" value="1"/>
</dbReference>
<dbReference type="InterPro" id="IPR011041">
    <property type="entry name" value="Quinoprot_gluc/sorb_DH_b-prop"/>
</dbReference>
<accession>A0ABX0ME38</accession>
<comment type="caution">
    <text evidence="4">The sequence shown here is derived from an EMBL/GenBank/DDBJ whole genome shotgun (WGS) entry which is preliminary data.</text>
</comment>
<dbReference type="RefSeq" id="WP_167078525.1">
    <property type="nucleotide sequence ID" value="NZ_VVIW01000013.1"/>
</dbReference>
<evidence type="ECO:0000256" key="1">
    <source>
        <dbReference type="SAM" id="MobiDB-lite"/>
    </source>
</evidence>
<feature type="region of interest" description="Disordered" evidence="1">
    <location>
        <begin position="175"/>
        <end position="195"/>
    </location>
</feature>
<evidence type="ECO:0000313" key="4">
    <source>
        <dbReference type="EMBL" id="NHZ42527.1"/>
    </source>
</evidence>
<feature type="signal peptide" evidence="2">
    <location>
        <begin position="1"/>
        <end position="27"/>
    </location>
</feature>
<dbReference type="PANTHER" id="PTHR19328:SF53">
    <property type="entry name" value="MEMBRANE PROTEIN"/>
    <property type="match status" value="1"/>
</dbReference>
<feature type="domain" description="Glucose/Sorbosone dehydrogenase" evidence="3">
    <location>
        <begin position="159"/>
        <end position="404"/>
    </location>
</feature>
<feature type="compositionally biased region" description="Basic and acidic residues" evidence="1">
    <location>
        <begin position="177"/>
        <end position="188"/>
    </location>
</feature>
<organism evidence="4 5">
    <name type="scientific">Massilia aquatica</name>
    <dbReference type="NCBI Taxonomy" id="2609000"/>
    <lineage>
        <taxon>Bacteria</taxon>
        <taxon>Pseudomonadati</taxon>
        <taxon>Pseudomonadota</taxon>
        <taxon>Betaproteobacteria</taxon>
        <taxon>Burkholderiales</taxon>
        <taxon>Oxalobacteraceae</taxon>
        <taxon>Telluria group</taxon>
        <taxon>Massilia</taxon>
    </lineage>
</organism>
<evidence type="ECO:0000259" key="3">
    <source>
        <dbReference type="Pfam" id="PF07995"/>
    </source>
</evidence>
<dbReference type="EMBL" id="VVIW01000013">
    <property type="protein sequence ID" value="NHZ42527.1"/>
    <property type="molecule type" value="Genomic_DNA"/>
</dbReference>
<evidence type="ECO:0000256" key="2">
    <source>
        <dbReference type="SAM" id="SignalP"/>
    </source>
</evidence>
<reference evidence="4 5" key="1">
    <citation type="submission" date="2019-09" db="EMBL/GenBank/DDBJ databases">
        <title>Taxonomy of Antarctic Massilia spp.: description of Massilia rubra sp. nov., Massilia aquatica sp. nov., Massilia mucilaginosa sp. nov., Massilia frigida sp. nov. isolated from streams, lakes and regoliths.</title>
        <authorList>
            <person name="Holochova P."/>
            <person name="Sedlacek I."/>
            <person name="Kralova S."/>
            <person name="Maslanova I."/>
            <person name="Busse H.-J."/>
            <person name="Stankova E."/>
            <person name="Vrbovska V."/>
            <person name="Kovarovic V."/>
            <person name="Bartak M."/>
            <person name="Svec P."/>
            <person name="Pantucek R."/>
        </authorList>
    </citation>
    <scope>NUCLEOTIDE SEQUENCE [LARGE SCALE GENOMIC DNA]</scope>
    <source>
        <strain evidence="4 5">CCM 8693</strain>
    </source>
</reference>
<feature type="region of interest" description="Disordered" evidence="1">
    <location>
        <begin position="135"/>
        <end position="154"/>
    </location>
</feature>
<name>A0ABX0ME38_9BURK</name>
<dbReference type="InterPro" id="IPR012938">
    <property type="entry name" value="Glc/Sorbosone_DH"/>
</dbReference>
<sequence>MTTFDSRNLLRPALAAALYLMGGSAAAADTCGGAPRLAVATPAGFCAGIIGQGFKFARGVQPMPDGSVLVVDLGGWQKNQGSVWLLKPGAGGFQKTLLMKKVDRPNGIVLGPDGLVYVGAIKRIFRFDPRDPEGTAKDVIGGNSGTPGLPGIGRHPLTAMRFDARGDLYVNVGSGSDHCEDKDGKAPDSAKPCPETTGANALGVLRKYTMQWPAGTVKRWEVHATGLRNSMALAVHPTTQALWQGENSRDAIQAAIKGLKNDNDLPHDELNLIEAKANYGWPYCYDNNVASPEYPDARCAAYRAPLRLLPAHAAPLGMTFYTGTMFPAQYKNSLIVGYHGYRAHGHRLVALLPDAQGAPLGKSIELIGDWSAKPDQPGGAPVDVKQGPDGAIYLVEDRSGRVVRLQYVAPGMAAPRK</sequence>
<dbReference type="Gene3D" id="2.120.10.30">
    <property type="entry name" value="TolB, C-terminal domain"/>
    <property type="match status" value="1"/>
</dbReference>
<keyword evidence="5" id="KW-1185">Reference proteome</keyword>
<dbReference type="Proteomes" id="UP000819052">
    <property type="component" value="Unassembled WGS sequence"/>
</dbReference>
<feature type="chain" id="PRO_5046010586" evidence="2">
    <location>
        <begin position="28"/>
        <end position="417"/>
    </location>
</feature>